<feature type="transmembrane region" description="Helical" evidence="1">
    <location>
        <begin position="50"/>
        <end position="73"/>
    </location>
</feature>
<evidence type="ECO:0000313" key="2">
    <source>
        <dbReference type="EMBL" id="NEZ68152.1"/>
    </source>
</evidence>
<comment type="caution">
    <text evidence="2">The sequence shown here is derived from an EMBL/GenBank/DDBJ whole genome shotgun (WGS) entry which is preliminary data.</text>
</comment>
<name>A0A6M0SLE0_9CYAN</name>
<sequence>MDLPSFIWLWRIAAWSMGLSVTVYGGLLMTGGFVWYARTQQKPQLSWVRVIHFLLGGVLVALVLLLLSIGIIGTLGEHGNLGHSWHLWAGLSVVGLVLASLAAATQISSRPWARTLHVTLNALLFIAFTAVSYSGWDVVQQYLP</sequence>
<reference evidence="2 3" key="1">
    <citation type="journal article" date="2020" name="Microb. Ecol.">
        <title>Ecogenomics of the Marine Benthic Filamentous Cyanobacterium Adonisia.</title>
        <authorList>
            <person name="Walter J.M."/>
            <person name="Coutinho F.H."/>
            <person name="Leomil L."/>
            <person name="Hargreaves P.I."/>
            <person name="Campeao M.E."/>
            <person name="Vieira V.V."/>
            <person name="Silva B.S."/>
            <person name="Fistarol G.O."/>
            <person name="Salomon P.S."/>
            <person name="Sawabe T."/>
            <person name="Mino S."/>
            <person name="Hosokawa M."/>
            <person name="Miyashita H."/>
            <person name="Maruyama F."/>
            <person name="van Verk M.C."/>
            <person name="Dutilh B.E."/>
            <person name="Thompson C.C."/>
            <person name="Thompson F.L."/>
        </authorList>
    </citation>
    <scope>NUCLEOTIDE SEQUENCE [LARGE SCALE GENOMIC DNA]</scope>
    <source>
        <strain evidence="2 3">CCMR0082</strain>
    </source>
</reference>
<dbReference type="InterPro" id="IPR025067">
    <property type="entry name" value="DUF4079"/>
</dbReference>
<dbReference type="RefSeq" id="WP_163671400.1">
    <property type="nucleotide sequence ID" value="NZ_QZCE01000002.1"/>
</dbReference>
<organism evidence="2 3">
    <name type="scientific">Adonisia turfae CCMR0082</name>
    <dbReference type="NCBI Taxonomy" id="2304604"/>
    <lineage>
        <taxon>Bacteria</taxon>
        <taxon>Bacillati</taxon>
        <taxon>Cyanobacteriota</taxon>
        <taxon>Adonisia</taxon>
        <taxon>Adonisia turfae</taxon>
    </lineage>
</organism>
<keyword evidence="1" id="KW-0472">Membrane</keyword>
<gene>
    <name evidence="2" type="ORF">D0962_36400</name>
</gene>
<dbReference type="Proteomes" id="UP000473574">
    <property type="component" value="Unassembled WGS sequence"/>
</dbReference>
<dbReference type="EMBL" id="QZCE01000002">
    <property type="protein sequence ID" value="NEZ68152.1"/>
    <property type="molecule type" value="Genomic_DNA"/>
</dbReference>
<evidence type="ECO:0000313" key="3">
    <source>
        <dbReference type="Proteomes" id="UP000473574"/>
    </source>
</evidence>
<feature type="transmembrane region" description="Helical" evidence="1">
    <location>
        <begin position="116"/>
        <end position="136"/>
    </location>
</feature>
<evidence type="ECO:0000256" key="1">
    <source>
        <dbReference type="SAM" id="Phobius"/>
    </source>
</evidence>
<protein>
    <submittedName>
        <fullName evidence="2">DUF4079 domain-containing protein</fullName>
    </submittedName>
</protein>
<feature type="transmembrane region" description="Helical" evidence="1">
    <location>
        <begin position="85"/>
        <end position="104"/>
    </location>
</feature>
<feature type="transmembrane region" description="Helical" evidence="1">
    <location>
        <begin position="12"/>
        <end position="38"/>
    </location>
</feature>
<keyword evidence="1" id="KW-1133">Transmembrane helix</keyword>
<accession>A0A6M0SLE0</accession>
<proteinExistence type="predicted"/>
<keyword evidence="1" id="KW-0812">Transmembrane</keyword>
<dbReference type="Pfam" id="PF13301">
    <property type="entry name" value="DUF4079"/>
    <property type="match status" value="1"/>
</dbReference>
<dbReference type="AlphaFoldDB" id="A0A6M0SLE0"/>